<evidence type="ECO:0000313" key="2">
    <source>
        <dbReference type="Proteomes" id="UP000054166"/>
    </source>
</evidence>
<evidence type="ECO:0000313" key="1">
    <source>
        <dbReference type="EMBL" id="KIM81240.1"/>
    </source>
</evidence>
<dbReference type="HOGENOM" id="CLU_2159358_0_0_1"/>
<gene>
    <name evidence="1" type="ORF">PILCRDRAFT_821695</name>
</gene>
<reference evidence="2" key="2">
    <citation type="submission" date="2015-01" db="EMBL/GenBank/DDBJ databases">
        <title>Evolutionary Origins and Diversification of the Mycorrhizal Mutualists.</title>
        <authorList>
            <consortium name="DOE Joint Genome Institute"/>
            <consortium name="Mycorrhizal Genomics Consortium"/>
            <person name="Kohler A."/>
            <person name="Kuo A."/>
            <person name="Nagy L.G."/>
            <person name="Floudas D."/>
            <person name="Copeland A."/>
            <person name="Barry K.W."/>
            <person name="Cichocki N."/>
            <person name="Veneault-Fourrey C."/>
            <person name="LaButti K."/>
            <person name="Lindquist E.A."/>
            <person name="Lipzen A."/>
            <person name="Lundell T."/>
            <person name="Morin E."/>
            <person name="Murat C."/>
            <person name="Riley R."/>
            <person name="Ohm R."/>
            <person name="Sun H."/>
            <person name="Tunlid A."/>
            <person name="Henrissat B."/>
            <person name="Grigoriev I.V."/>
            <person name="Hibbett D.S."/>
            <person name="Martin F."/>
        </authorList>
    </citation>
    <scope>NUCLEOTIDE SEQUENCE [LARGE SCALE GENOMIC DNA]</scope>
    <source>
        <strain evidence="2">F 1598</strain>
    </source>
</reference>
<dbReference type="AlphaFoldDB" id="A0A0C3F9C4"/>
<dbReference type="InParanoid" id="A0A0C3F9C4"/>
<proteinExistence type="predicted"/>
<accession>A0A0C3F9C4</accession>
<dbReference type="Proteomes" id="UP000054166">
    <property type="component" value="Unassembled WGS sequence"/>
</dbReference>
<name>A0A0C3F9C4_PILCF</name>
<keyword evidence="2" id="KW-1185">Reference proteome</keyword>
<sequence>MMVNIFRDASLSLDSCGSSCQSKGVTENDGTGFLHMAKKPEQMTSTRIGLEHDSQRKVPGHWQDFKSITRRTLELFLRSNSRSEHMSFSADHEVYQSASGSVKSVNESGFA</sequence>
<organism evidence="1 2">
    <name type="scientific">Piloderma croceum (strain F 1598)</name>
    <dbReference type="NCBI Taxonomy" id="765440"/>
    <lineage>
        <taxon>Eukaryota</taxon>
        <taxon>Fungi</taxon>
        <taxon>Dikarya</taxon>
        <taxon>Basidiomycota</taxon>
        <taxon>Agaricomycotina</taxon>
        <taxon>Agaricomycetes</taxon>
        <taxon>Agaricomycetidae</taxon>
        <taxon>Atheliales</taxon>
        <taxon>Atheliaceae</taxon>
        <taxon>Piloderma</taxon>
    </lineage>
</organism>
<dbReference type="EMBL" id="KN833000">
    <property type="protein sequence ID" value="KIM81240.1"/>
    <property type="molecule type" value="Genomic_DNA"/>
</dbReference>
<protein>
    <submittedName>
        <fullName evidence="1">Uncharacterized protein</fullName>
    </submittedName>
</protein>
<reference evidence="1 2" key="1">
    <citation type="submission" date="2014-04" db="EMBL/GenBank/DDBJ databases">
        <authorList>
            <consortium name="DOE Joint Genome Institute"/>
            <person name="Kuo A."/>
            <person name="Tarkka M."/>
            <person name="Buscot F."/>
            <person name="Kohler A."/>
            <person name="Nagy L.G."/>
            <person name="Floudas D."/>
            <person name="Copeland A."/>
            <person name="Barry K.W."/>
            <person name="Cichocki N."/>
            <person name="Veneault-Fourrey C."/>
            <person name="LaButti K."/>
            <person name="Lindquist E.A."/>
            <person name="Lipzen A."/>
            <person name="Lundell T."/>
            <person name="Morin E."/>
            <person name="Murat C."/>
            <person name="Sun H."/>
            <person name="Tunlid A."/>
            <person name="Henrissat B."/>
            <person name="Grigoriev I.V."/>
            <person name="Hibbett D.S."/>
            <person name="Martin F."/>
            <person name="Nordberg H.P."/>
            <person name="Cantor M.N."/>
            <person name="Hua S.X."/>
        </authorList>
    </citation>
    <scope>NUCLEOTIDE SEQUENCE [LARGE SCALE GENOMIC DNA]</scope>
    <source>
        <strain evidence="1 2">F 1598</strain>
    </source>
</reference>